<dbReference type="SUPFAM" id="SSF89392">
    <property type="entry name" value="Prokaryotic lipoproteins and lipoprotein localization factors"/>
    <property type="match status" value="1"/>
</dbReference>
<feature type="signal peptide" evidence="2">
    <location>
        <begin position="1"/>
        <end position="18"/>
    </location>
</feature>
<feature type="chain" id="PRO_5045465426" evidence="2">
    <location>
        <begin position="19"/>
        <end position="210"/>
    </location>
</feature>
<dbReference type="Gene3D" id="2.50.20.10">
    <property type="entry name" value="Lipoprotein localisation LolA/LolB/LppX"/>
    <property type="match status" value="1"/>
</dbReference>
<dbReference type="EMBL" id="CP107006">
    <property type="protein sequence ID" value="UYQ93890.1"/>
    <property type="molecule type" value="Genomic_DNA"/>
</dbReference>
<keyword evidence="1 2" id="KW-0732">Signal</keyword>
<dbReference type="PANTHER" id="PTHR35869:SF1">
    <property type="entry name" value="OUTER-MEMBRANE LIPOPROTEIN CARRIER PROTEIN"/>
    <property type="match status" value="1"/>
</dbReference>
<evidence type="ECO:0000256" key="1">
    <source>
        <dbReference type="ARBA" id="ARBA00022729"/>
    </source>
</evidence>
<dbReference type="InterPro" id="IPR004564">
    <property type="entry name" value="OM_lipoprot_carrier_LolA-like"/>
</dbReference>
<evidence type="ECO:0000313" key="4">
    <source>
        <dbReference type="Proteomes" id="UP001162741"/>
    </source>
</evidence>
<gene>
    <name evidence="3" type="ORF">MKQ68_02115</name>
</gene>
<dbReference type="Pfam" id="PF03548">
    <property type="entry name" value="LolA"/>
    <property type="match status" value="1"/>
</dbReference>
<protein>
    <submittedName>
        <fullName evidence="3">Outer membrane lipoprotein carrier protein LolA</fullName>
    </submittedName>
</protein>
<dbReference type="RefSeq" id="WP_264281874.1">
    <property type="nucleotide sequence ID" value="NZ_CP107006.1"/>
</dbReference>
<sequence length="210" mass="24256">MRKWIWIIACLVSTAVQAQSTGFKPVANLEQFKQQFAKTAQQTKSIKSDFVQEKNLSLLSEKITSKGKFWFKKEDKVKMEYQQPSYYLVVINGKDIKTKDNKKEQRISAKSSKVFQQVSRITADCVQGNVLNNAGFSTKVFENAQYFQLEMTPVSKGIKEYFRKIVLWVDKKDYSVTKMQMQEQSGDDTLMTFVNKEVNVNIPDEVFAVK</sequence>
<proteinExistence type="predicted"/>
<keyword evidence="4" id="KW-1185">Reference proteome</keyword>
<reference evidence="3" key="1">
    <citation type="submission" date="2022-10" db="EMBL/GenBank/DDBJ databases">
        <title>Chitinophaga sp. nov., isolated from soil.</title>
        <authorList>
            <person name="Jeon C.O."/>
        </authorList>
    </citation>
    <scope>NUCLEOTIDE SEQUENCE</scope>
    <source>
        <strain evidence="3">R8</strain>
    </source>
</reference>
<name>A0ABY6J2K7_9BACT</name>
<organism evidence="3 4">
    <name type="scientific">Chitinophaga horti</name>
    <dbReference type="NCBI Taxonomy" id="2920382"/>
    <lineage>
        <taxon>Bacteria</taxon>
        <taxon>Pseudomonadati</taxon>
        <taxon>Bacteroidota</taxon>
        <taxon>Chitinophagia</taxon>
        <taxon>Chitinophagales</taxon>
        <taxon>Chitinophagaceae</taxon>
        <taxon>Chitinophaga</taxon>
    </lineage>
</organism>
<dbReference type="PANTHER" id="PTHR35869">
    <property type="entry name" value="OUTER-MEMBRANE LIPOPROTEIN CARRIER PROTEIN"/>
    <property type="match status" value="1"/>
</dbReference>
<evidence type="ECO:0000313" key="3">
    <source>
        <dbReference type="EMBL" id="UYQ93890.1"/>
    </source>
</evidence>
<dbReference type="InterPro" id="IPR029046">
    <property type="entry name" value="LolA/LolB/LppX"/>
</dbReference>
<accession>A0ABY6J2K7</accession>
<dbReference type="Proteomes" id="UP001162741">
    <property type="component" value="Chromosome"/>
</dbReference>
<keyword evidence="3" id="KW-0449">Lipoprotein</keyword>
<dbReference type="CDD" id="cd16325">
    <property type="entry name" value="LolA"/>
    <property type="match status" value="1"/>
</dbReference>
<evidence type="ECO:0000256" key="2">
    <source>
        <dbReference type="SAM" id="SignalP"/>
    </source>
</evidence>